<dbReference type="InterPro" id="IPR041657">
    <property type="entry name" value="HTH_17"/>
</dbReference>
<reference evidence="4" key="1">
    <citation type="journal article" date="2019" name="Int. J. Syst. Evol. Microbiol.">
        <title>The Global Catalogue of Microorganisms (GCM) 10K type strain sequencing project: providing services to taxonomists for standard genome sequencing and annotation.</title>
        <authorList>
            <consortium name="The Broad Institute Genomics Platform"/>
            <consortium name="The Broad Institute Genome Sequencing Center for Infectious Disease"/>
            <person name="Wu L."/>
            <person name="Ma J."/>
        </authorList>
    </citation>
    <scope>NUCLEOTIDE SEQUENCE [LARGE SCALE GENOMIC DNA]</scope>
    <source>
        <strain evidence="4">JCM 3369</strain>
    </source>
</reference>
<feature type="domain" description="Helix-turn-helix" evidence="2">
    <location>
        <begin position="8"/>
        <end position="46"/>
    </location>
</feature>
<comment type="caution">
    <text evidence="3">The sequence shown here is derived from an EMBL/GenBank/DDBJ whole genome shotgun (WGS) entry which is preliminary data.</text>
</comment>
<dbReference type="EMBL" id="JBHSXS010000029">
    <property type="protein sequence ID" value="MFC6884689.1"/>
    <property type="molecule type" value="Genomic_DNA"/>
</dbReference>
<dbReference type="Pfam" id="PF12728">
    <property type="entry name" value="HTH_17"/>
    <property type="match status" value="1"/>
</dbReference>
<protein>
    <submittedName>
        <fullName evidence="3">Helix-turn-helix domain-containing protein</fullName>
    </submittedName>
</protein>
<keyword evidence="4" id="KW-1185">Reference proteome</keyword>
<dbReference type="InterPro" id="IPR009061">
    <property type="entry name" value="DNA-bd_dom_put_sf"/>
</dbReference>
<sequence>MNDPSRTLLTVAQAAERAGVGASTVRQWVRRGHLPVVRLAGRVWVRELDLLIAERDTRRRGGARRGAEAAGPVNCGGG</sequence>
<evidence type="ECO:0000313" key="3">
    <source>
        <dbReference type="EMBL" id="MFC6884689.1"/>
    </source>
</evidence>
<gene>
    <name evidence="3" type="ORF">ACFQKB_33365</name>
</gene>
<dbReference type="SUPFAM" id="SSF46955">
    <property type="entry name" value="Putative DNA-binding domain"/>
    <property type="match status" value="1"/>
</dbReference>
<organism evidence="3 4">
    <name type="scientific">Actinomadura yumaensis</name>
    <dbReference type="NCBI Taxonomy" id="111807"/>
    <lineage>
        <taxon>Bacteria</taxon>
        <taxon>Bacillati</taxon>
        <taxon>Actinomycetota</taxon>
        <taxon>Actinomycetes</taxon>
        <taxon>Streptosporangiales</taxon>
        <taxon>Thermomonosporaceae</taxon>
        <taxon>Actinomadura</taxon>
    </lineage>
</organism>
<accession>A0ABW2CS99</accession>
<evidence type="ECO:0000313" key="4">
    <source>
        <dbReference type="Proteomes" id="UP001596380"/>
    </source>
</evidence>
<name>A0ABW2CS99_9ACTN</name>
<dbReference type="Gene3D" id="1.10.1660.10">
    <property type="match status" value="1"/>
</dbReference>
<dbReference type="Proteomes" id="UP001596380">
    <property type="component" value="Unassembled WGS sequence"/>
</dbReference>
<evidence type="ECO:0000256" key="1">
    <source>
        <dbReference type="SAM" id="MobiDB-lite"/>
    </source>
</evidence>
<dbReference type="RefSeq" id="WP_160823316.1">
    <property type="nucleotide sequence ID" value="NZ_JBHSXE010000001.1"/>
</dbReference>
<feature type="region of interest" description="Disordered" evidence="1">
    <location>
        <begin position="59"/>
        <end position="78"/>
    </location>
</feature>
<dbReference type="NCBIfam" id="TIGR01764">
    <property type="entry name" value="excise"/>
    <property type="match status" value="1"/>
</dbReference>
<dbReference type="InterPro" id="IPR010093">
    <property type="entry name" value="SinI_DNA-bd"/>
</dbReference>
<evidence type="ECO:0000259" key="2">
    <source>
        <dbReference type="Pfam" id="PF12728"/>
    </source>
</evidence>
<proteinExistence type="predicted"/>